<reference evidence="2 3" key="1">
    <citation type="submission" date="2020-08" db="EMBL/GenBank/DDBJ databases">
        <title>A Genomic Blueprint of the Chicken Gut Microbiome.</title>
        <authorList>
            <person name="Gilroy R."/>
            <person name="Ravi A."/>
            <person name="Getino M."/>
            <person name="Pursley I."/>
            <person name="Horton D.L."/>
            <person name="Alikhan N.-F."/>
            <person name="Baker D."/>
            <person name="Gharbi K."/>
            <person name="Hall N."/>
            <person name="Watson M."/>
            <person name="Adriaenssens E.M."/>
            <person name="Foster-Nyarko E."/>
            <person name="Jarju S."/>
            <person name="Secka A."/>
            <person name="Antonio M."/>
            <person name="Oren A."/>
            <person name="Chaudhuri R."/>
            <person name="La Ragione R.M."/>
            <person name="Hildebrand F."/>
            <person name="Pallen M.J."/>
        </authorList>
    </citation>
    <scope>NUCLEOTIDE SEQUENCE [LARGE SCALE GENOMIC DNA]</scope>
    <source>
        <strain evidence="2 3">A46</strain>
    </source>
</reference>
<keyword evidence="1" id="KW-1133">Transmembrane helix</keyword>
<comment type="caution">
    <text evidence="2">The sequence shown here is derived from an EMBL/GenBank/DDBJ whole genome shotgun (WGS) entry which is preliminary data.</text>
</comment>
<proteinExistence type="predicted"/>
<dbReference type="Proteomes" id="UP000619101">
    <property type="component" value="Unassembled WGS sequence"/>
</dbReference>
<gene>
    <name evidence="2" type="ORF">H9635_06395</name>
</gene>
<name>A0ABR8XWP8_9BACL</name>
<evidence type="ECO:0000313" key="3">
    <source>
        <dbReference type="Proteomes" id="UP000619101"/>
    </source>
</evidence>
<sequence length="184" mass="21161">MKQGSFKKAVNAFTVIAIFITVIWIISGKSNSYSEPQEAIFAVENDLVLIPAYKINRNALFFFIKDKNNLGATYVRKGLFGWKAEFLSWRPMDYERNYENLNGYQGHGENLIFGLVKDSDDLLIQLGDKSAKILNLEMLPTEVVEEYQLAGLYIWYFEIDTALEEGKIRLINNTTEEVIEEIDL</sequence>
<feature type="transmembrane region" description="Helical" evidence="1">
    <location>
        <begin position="9"/>
        <end position="27"/>
    </location>
</feature>
<protein>
    <submittedName>
        <fullName evidence="2">Aspartyl-tRNA synthetase</fullName>
    </submittedName>
</protein>
<dbReference type="EMBL" id="JACSPZ010000002">
    <property type="protein sequence ID" value="MBD8036367.1"/>
    <property type="molecule type" value="Genomic_DNA"/>
</dbReference>
<keyword evidence="1" id="KW-0812">Transmembrane</keyword>
<evidence type="ECO:0000313" key="2">
    <source>
        <dbReference type="EMBL" id="MBD8036367.1"/>
    </source>
</evidence>
<evidence type="ECO:0000256" key="1">
    <source>
        <dbReference type="SAM" id="Phobius"/>
    </source>
</evidence>
<organism evidence="2 3">
    <name type="scientific">Solibacillus faecavium</name>
    <dbReference type="NCBI Taxonomy" id="2762221"/>
    <lineage>
        <taxon>Bacteria</taxon>
        <taxon>Bacillati</taxon>
        <taxon>Bacillota</taxon>
        <taxon>Bacilli</taxon>
        <taxon>Bacillales</taxon>
        <taxon>Caryophanaceae</taxon>
        <taxon>Solibacillus</taxon>
    </lineage>
</organism>
<keyword evidence="1" id="KW-0472">Membrane</keyword>
<dbReference type="RefSeq" id="WP_191699313.1">
    <property type="nucleotide sequence ID" value="NZ_JACSPZ010000002.1"/>
</dbReference>
<accession>A0ABR8XWP8</accession>
<keyword evidence="3" id="KW-1185">Reference proteome</keyword>